<keyword evidence="2" id="KW-1185">Reference proteome</keyword>
<accession>A0AAV6PTQ4</accession>
<dbReference type="Proteomes" id="UP000693946">
    <property type="component" value="Linkage Group LG9"/>
</dbReference>
<reference evidence="1 2" key="1">
    <citation type="journal article" date="2021" name="Sci. Rep.">
        <title>Chromosome anchoring in Senegalese sole (Solea senegalensis) reveals sex-associated markers and genome rearrangements in flatfish.</title>
        <authorList>
            <person name="Guerrero-Cozar I."/>
            <person name="Gomez-Garrido J."/>
            <person name="Berbel C."/>
            <person name="Martinez-Blanch J.F."/>
            <person name="Alioto T."/>
            <person name="Claros M.G."/>
            <person name="Gagnaire P.A."/>
            <person name="Manchado M."/>
        </authorList>
    </citation>
    <scope>NUCLEOTIDE SEQUENCE [LARGE SCALE GENOMIC DNA]</scope>
    <source>
        <strain evidence="1">Sse05_10M</strain>
    </source>
</reference>
<organism evidence="1 2">
    <name type="scientific">Solea senegalensis</name>
    <name type="common">Senegalese sole</name>
    <dbReference type="NCBI Taxonomy" id="28829"/>
    <lineage>
        <taxon>Eukaryota</taxon>
        <taxon>Metazoa</taxon>
        <taxon>Chordata</taxon>
        <taxon>Craniata</taxon>
        <taxon>Vertebrata</taxon>
        <taxon>Euteleostomi</taxon>
        <taxon>Actinopterygii</taxon>
        <taxon>Neopterygii</taxon>
        <taxon>Teleostei</taxon>
        <taxon>Neoteleostei</taxon>
        <taxon>Acanthomorphata</taxon>
        <taxon>Carangaria</taxon>
        <taxon>Pleuronectiformes</taxon>
        <taxon>Pleuronectoidei</taxon>
        <taxon>Soleidae</taxon>
        <taxon>Solea</taxon>
    </lineage>
</organism>
<sequence length="100" mass="11081">MGDCFAFHGKSILEDIAHPCSSVAQPLVLTFKCQFRIANIVKRCCRVYFLHANVASYTDGNGALLPVAVDTVDITSVDFAQWEEKSRYHKLCLGLYSPAP</sequence>
<evidence type="ECO:0000313" key="2">
    <source>
        <dbReference type="Proteomes" id="UP000693946"/>
    </source>
</evidence>
<evidence type="ECO:0000313" key="1">
    <source>
        <dbReference type="EMBL" id="KAG7475755.1"/>
    </source>
</evidence>
<proteinExistence type="predicted"/>
<protein>
    <submittedName>
        <fullName evidence="1">Uncharacterized protein</fullName>
    </submittedName>
</protein>
<gene>
    <name evidence="1" type="ORF">JOB18_036871</name>
</gene>
<dbReference type="AlphaFoldDB" id="A0AAV6PTQ4"/>
<dbReference type="EMBL" id="JAGKHQ010000021">
    <property type="protein sequence ID" value="KAG7475755.1"/>
    <property type="molecule type" value="Genomic_DNA"/>
</dbReference>
<name>A0AAV6PTQ4_SOLSE</name>
<comment type="caution">
    <text evidence="1">The sequence shown here is derived from an EMBL/GenBank/DDBJ whole genome shotgun (WGS) entry which is preliminary data.</text>
</comment>